<organism evidence="3 4">
    <name type="scientific">Pochonia chlamydosporia 170</name>
    <dbReference type="NCBI Taxonomy" id="1380566"/>
    <lineage>
        <taxon>Eukaryota</taxon>
        <taxon>Fungi</taxon>
        <taxon>Dikarya</taxon>
        <taxon>Ascomycota</taxon>
        <taxon>Pezizomycotina</taxon>
        <taxon>Sordariomycetes</taxon>
        <taxon>Hypocreomycetidae</taxon>
        <taxon>Hypocreales</taxon>
        <taxon>Clavicipitaceae</taxon>
        <taxon>Pochonia</taxon>
    </lineage>
</organism>
<sequence>MESSVQPHPNQGATIPVPSPTTPFWRSQKHHLDSHRSTPDLPKEQDIVIVGAGFSGASCAYYISQLMQSATLPPRTTCTILEARDACSGATGRNGGHLRPDSLATFQRYAPTYGVQAASDIALFELDNCRAVRDIIRAEEIACDYTEVISSSVFLDDSQAEEAKRLLGELVAEGHDILQKFKYYQGQQAEEVSGVNGAKGPTTFQAACLWPYKLVMHLLAVATSKGVHLQTNTPVLATSNDPDVNGYWTLSTPRGDLRAKKIIFATNGYTSHLLPQYSSAIVPVRGICSHIISHAGTPSVSKTIMTMGIKHGPGQHDYLITRPDRSIIVGGAWKAVRRGPREDWHNVTDDSRLIPIAENYYNGFMNRTFKSWEKTKADVDYLWTGIMGYTSDEVPHVGQIHEKPGQYLCAGFNGHGMPQVLLCARATVKIALEGCGFAETGVPPVFKTSVERTAAAKK</sequence>
<name>A0A179FWA1_METCM</name>
<feature type="region of interest" description="Disordered" evidence="1">
    <location>
        <begin position="1"/>
        <end position="40"/>
    </location>
</feature>
<gene>
    <name evidence="3" type="ORF">VFPPC_15463</name>
</gene>
<dbReference type="SUPFAM" id="SSF51905">
    <property type="entry name" value="FAD/NAD(P)-binding domain"/>
    <property type="match status" value="1"/>
</dbReference>
<feature type="compositionally biased region" description="Basic and acidic residues" evidence="1">
    <location>
        <begin position="30"/>
        <end position="40"/>
    </location>
</feature>
<evidence type="ECO:0000256" key="1">
    <source>
        <dbReference type="SAM" id="MobiDB-lite"/>
    </source>
</evidence>
<dbReference type="Proteomes" id="UP000078397">
    <property type="component" value="Unassembled WGS sequence"/>
</dbReference>
<dbReference type="GeneID" id="28857210"/>
<dbReference type="RefSeq" id="XP_018146184.1">
    <property type="nucleotide sequence ID" value="XM_018293216.1"/>
</dbReference>
<evidence type="ECO:0000259" key="2">
    <source>
        <dbReference type="Pfam" id="PF01266"/>
    </source>
</evidence>
<dbReference type="PANTHER" id="PTHR13847:SF279">
    <property type="entry name" value="FAD DEPENDENT OXIDOREDUCTASE DOMAIN-CONTAINING PROTEIN-RELATED"/>
    <property type="match status" value="1"/>
</dbReference>
<feature type="domain" description="FAD dependent oxidoreductase" evidence="2">
    <location>
        <begin position="46"/>
        <end position="428"/>
    </location>
</feature>
<dbReference type="EMBL" id="LSBJ02000002">
    <property type="protein sequence ID" value="OAQ69647.1"/>
    <property type="molecule type" value="Genomic_DNA"/>
</dbReference>
<accession>A0A179FWA1</accession>
<dbReference type="PANTHER" id="PTHR13847">
    <property type="entry name" value="SARCOSINE DEHYDROGENASE-RELATED"/>
    <property type="match status" value="1"/>
</dbReference>
<reference evidence="3 4" key="1">
    <citation type="journal article" date="2016" name="PLoS Pathog.">
        <title>Biosynthesis of antibiotic leucinostatins in bio-control fungus Purpureocillium lilacinum and their inhibition on phytophthora revealed by genome mining.</title>
        <authorList>
            <person name="Wang G."/>
            <person name="Liu Z."/>
            <person name="Lin R."/>
            <person name="Li E."/>
            <person name="Mao Z."/>
            <person name="Ling J."/>
            <person name="Yang Y."/>
            <person name="Yin W.B."/>
            <person name="Xie B."/>
        </authorList>
    </citation>
    <scope>NUCLEOTIDE SEQUENCE [LARGE SCALE GENOMIC DNA]</scope>
    <source>
        <strain evidence="3">170</strain>
    </source>
</reference>
<keyword evidence="4" id="KW-1185">Reference proteome</keyword>
<protein>
    <submittedName>
        <fullName evidence="3">FAD dependent oxidoreductase superfamily protein</fullName>
    </submittedName>
</protein>
<dbReference type="AlphaFoldDB" id="A0A179FWA1"/>
<evidence type="ECO:0000313" key="4">
    <source>
        <dbReference type="Proteomes" id="UP000078397"/>
    </source>
</evidence>
<dbReference type="InterPro" id="IPR036188">
    <property type="entry name" value="FAD/NAD-bd_sf"/>
</dbReference>
<dbReference type="OrthoDB" id="429143at2759"/>
<dbReference type="KEGG" id="pchm:VFPPC_15463"/>
<dbReference type="Gene3D" id="3.30.9.10">
    <property type="entry name" value="D-Amino Acid Oxidase, subunit A, domain 2"/>
    <property type="match status" value="1"/>
</dbReference>
<dbReference type="InterPro" id="IPR006076">
    <property type="entry name" value="FAD-dep_OxRdtase"/>
</dbReference>
<proteinExistence type="predicted"/>
<evidence type="ECO:0000313" key="3">
    <source>
        <dbReference type="EMBL" id="OAQ69647.1"/>
    </source>
</evidence>
<dbReference type="Pfam" id="PF01266">
    <property type="entry name" value="DAO"/>
    <property type="match status" value="1"/>
</dbReference>
<comment type="caution">
    <text evidence="3">The sequence shown here is derived from an EMBL/GenBank/DDBJ whole genome shotgun (WGS) entry which is preliminary data.</text>
</comment>
<dbReference type="Gene3D" id="3.50.50.60">
    <property type="entry name" value="FAD/NAD(P)-binding domain"/>
    <property type="match status" value="1"/>
</dbReference>
<dbReference type="GO" id="GO:0005737">
    <property type="term" value="C:cytoplasm"/>
    <property type="evidence" value="ECO:0007669"/>
    <property type="project" value="TreeGrafter"/>
</dbReference>
<feature type="compositionally biased region" description="Polar residues" evidence="1">
    <location>
        <begin position="1"/>
        <end position="13"/>
    </location>
</feature>